<dbReference type="SUPFAM" id="SSF103025">
    <property type="entry name" value="Folate-binding domain"/>
    <property type="match status" value="1"/>
</dbReference>
<evidence type="ECO:0000256" key="1">
    <source>
        <dbReference type="ARBA" id="ARBA00008609"/>
    </source>
</evidence>
<dbReference type="InterPro" id="IPR042204">
    <property type="entry name" value="2Fe-2S-bd_N"/>
</dbReference>
<dbReference type="InterPro" id="IPR036188">
    <property type="entry name" value="FAD/NAD-bd_sf"/>
</dbReference>
<dbReference type="Proteomes" id="UP000033187">
    <property type="component" value="Chromosome 1"/>
</dbReference>
<dbReference type="KEGG" id="fil:BN1229_v1_1163"/>
<reference evidence="8" key="1">
    <citation type="submission" date="2015-02" db="EMBL/GenBank/DDBJ databases">
        <authorList>
            <person name="Chooi Y.-H."/>
        </authorList>
    </citation>
    <scope>NUCLEOTIDE SEQUENCE [LARGE SCALE GENOMIC DNA]</scope>
    <source>
        <strain evidence="8">strain Y</strain>
    </source>
</reference>
<evidence type="ECO:0000313" key="8">
    <source>
        <dbReference type="Proteomes" id="UP000033187"/>
    </source>
</evidence>
<feature type="domain" description="GCVT N-terminal" evidence="3">
    <location>
        <begin position="615"/>
        <end position="884"/>
    </location>
</feature>
<sequence>MSERGASKEASQSFRVPGMGSIDTTRTITFTFDGRIYEGHPGDTLASALLANGVRLVGRSFKYHRPRGILSAGSEEPNALVELRTGNRREPNTKATTVELYDGLEASSQNRWPSLAFDVLSINQLAGSVLSAGFYYKTFMWPAAFWEKLYEPVIRRAAGLGRAASEADPDSYDKVTAHCDVLVIGGGPAGLAAALSAASAGARVIIADENPELGGRCLAEKRTIDEMPSAVWAKHAQEKLRSTNEVRVLTRTTVFGVYDGRTYGALERVSDHLPVPPQHQPRQRLWRIIAKRVVLASGATERPMVFGENDRPGVMLAGAVRTYINRFGVVPGRRAAVFANNDDAITTIADIQRAGAEVVAYVDSRKELSPAVLAVLSEAGVDAILGGHVETTTGTRHITGATVRTADGEIRNLPCDLIAMSGGWNPNLQLATHLNARPHWNETIAAFVPSALPPGMAVAGAANGLLTLAEALASGAQLGIEAAHEAGRPAVEARSYSTTPEASSIAPLWRVPETKGKAFVDFQHDVTTDDVVLAHREGFAAVEHLKRYTTLGMGTDQGKTSNVNALAIMAALTESTIPAVGTTTARPPYTPVAIGALGGAHRGRDFKPERLPPSYQWAREQGAVFTQAGLWLRPQYFPRPGERDWQETVFREVDTTRNAVGICDVSTLGKIDVQGRDAIKFLESVYINSWGSLAVGRARYGVMLREDGMVLDDGTTARLGEHHFLMTTTTGNAAKVLQHLEFCRQCLWPDLDVQLAPVTDQWAQFSMAGPKSRDLLRKIVDSEFDISDAAFPYMAAGEVAICGGLKARLFRLSFSGERAYEIAVPSRYGDALIRRLMTATEEFDGTAYGTEAMGVMRIEKGHLGAAEMNGTTTAYDLGLGRMMSDRKDFIGRTLGSRSGLMDPDRPRLVGLRPINPKHKISAGAHLLPQKAHRTAANDEGHVTSAAFSPILGHTIALGLLKRGPERVGEIVGVCDPVRGRDILAKVVSPEFFDPSGEKLRG</sequence>
<dbReference type="GO" id="GO:0008115">
    <property type="term" value="F:sarcosine oxidase activity"/>
    <property type="evidence" value="ECO:0007669"/>
    <property type="project" value="UniProtKB-EC"/>
</dbReference>
<evidence type="ECO:0000259" key="4">
    <source>
        <dbReference type="Pfam" id="PF07992"/>
    </source>
</evidence>
<dbReference type="InterPro" id="IPR023753">
    <property type="entry name" value="FAD/NAD-binding_dom"/>
</dbReference>
<dbReference type="SUPFAM" id="SSF101790">
    <property type="entry name" value="Aminomethyltransferase beta-barrel domain"/>
    <property type="match status" value="1"/>
</dbReference>
<dbReference type="Pfam" id="PF13510">
    <property type="entry name" value="Fer2_4"/>
    <property type="match status" value="1"/>
</dbReference>
<dbReference type="Pfam" id="PF17806">
    <property type="entry name" value="SO_alpha_A3"/>
    <property type="match status" value="1"/>
</dbReference>
<dbReference type="InterPro" id="IPR013977">
    <property type="entry name" value="GcvT_C"/>
</dbReference>
<dbReference type="Gene3D" id="3.50.50.60">
    <property type="entry name" value="FAD/NAD(P)-binding domain"/>
    <property type="match status" value="1"/>
</dbReference>
<evidence type="ECO:0000259" key="6">
    <source>
        <dbReference type="Pfam" id="PF17806"/>
    </source>
</evidence>
<dbReference type="PRINTS" id="PR00368">
    <property type="entry name" value="FADPNR"/>
</dbReference>
<name>A0A0D6JCL9_9HYPH</name>
<dbReference type="EC" id="1.5.3.1" evidence="7"/>
<dbReference type="InterPro" id="IPR041117">
    <property type="entry name" value="SoxA_A3"/>
</dbReference>
<dbReference type="Pfam" id="PF08669">
    <property type="entry name" value="GCV_T_C"/>
    <property type="match status" value="1"/>
</dbReference>
<accession>A0A0D6JCL9</accession>
<evidence type="ECO:0000259" key="3">
    <source>
        <dbReference type="Pfam" id="PF01571"/>
    </source>
</evidence>
<protein>
    <submittedName>
        <fullName evidence="7">Sarcosine oxidase subunit alpha</fullName>
        <ecNumber evidence="7">1.5.3.1</ecNumber>
    </submittedName>
</protein>
<dbReference type="InterPro" id="IPR029043">
    <property type="entry name" value="GcvT/YgfZ_C"/>
</dbReference>
<keyword evidence="2 7" id="KW-0560">Oxidoreductase</keyword>
<dbReference type="GO" id="GO:0046653">
    <property type="term" value="P:tetrahydrofolate metabolic process"/>
    <property type="evidence" value="ECO:0007669"/>
    <property type="project" value="InterPro"/>
</dbReference>
<dbReference type="Gene3D" id="1.10.10.1100">
    <property type="entry name" value="BFD-like [2Fe-2S]-binding domain"/>
    <property type="match status" value="1"/>
</dbReference>
<evidence type="ECO:0000313" key="7">
    <source>
        <dbReference type="EMBL" id="CPR17237.1"/>
    </source>
</evidence>
<gene>
    <name evidence="7" type="primary">soxA</name>
    <name evidence="7" type="ORF">YBN1229_v1_1162</name>
</gene>
<dbReference type="InterPro" id="IPR006222">
    <property type="entry name" value="GCVT_N"/>
</dbReference>
<feature type="domain" description="FAD/NAD(P)-binding" evidence="4">
    <location>
        <begin position="180"/>
        <end position="434"/>
    </location>
</feature>
<dbReference type="PIRSF" id="PIRSF037980">
    <property type="entry name" value="SoxA"/>
    <property type="match status" value="1"/>
</dbReference>
<evidence type="ECO:0000256" key="2">
    <source>
        <dbReference type="ARBA" id="ARBA00023002"/>
    </source>
</evidence>
<dbReference type="PANTHER" id="PTHR43757">
    <property type="entry name" value="AMINOMETHYLTRANSFERASE"/>
    <property type="match status" value="1"/>
</dbReference>
<dbReference type="RefSeq" id="WP_046477278.1">
    <property type="nucleotide sequence ID" value="NZ_LN829118.1"/>
</dbReference>
<evidence type="ECO:0000259" key="5">
    <source>
        <dbReference type="Pfam" id="PF08669"/>
    </source>
</evidence>
<dbReference type="OrthoDB" id="5287468at2"/>
<keyword evidence="8" id="KW-1185">Reference proteome</keyword>
<feature type="domain" description="SoxA A3" evidence="6">
    <location>
        <begin position="515"/>
        <end position="598"/>
    </location>
</feature>
<dbReference type="Pfam" id="PF07992">
    <property type="entry name" value="Pyr_redox_2"/>
    <property type="match status" value="1"/>
</dbReference>
<feature type="domain" description="Aminomethyltransferase C-terminal" evidence="5">
    <location>
        <begin position="907"/>
        <end position="993"/>
    </location>
</feature>
<dbReference type="PANTHER" id="PTHR43757:SF2">
    <property type="entry name" value="AMINOMETHYLTRANSFERASE, MITOCHONDRIAL"/>
    <property type="match status" value="1"/>
</dbReference>
<dbReference type="EMBL" id="LN829119">
    <property type="protein sequence ID" value="CPR17237.1"/>
    <property type="molecule type" value="Genomic_DNA"/>
</dbReference>
<dbReference type="KEGG" id="fiy:BN1229_v1_1162"/>
<proteinExistence type="inferred from homology"/>
<dbReference type="SUPFAM" id="SSF51905">
    <property type="entry name" value="FAD/NAD(P)-binding domain"/>
    <property type="match status" value="1"/>
</dbReference>
<dbReference type="InterPro" id="IPR028896">
    <property type="entry name" value="GcvT/YgfZ/DmdA"/>
</dbReference>
<dbReference type="PRINTS" id="PR00411">
    <property type="entry name" value="PNDRDTASEI"/>
</dbReference>
<comment type="similarity">
    <text evidence="1">Belongs to the GcvT family.</text>
</comment>
<dbReference type="NCBIfam" id="TIGR01372">
    <property type="entry name" value="soxA"/>
    <property type="match status" value="1"/>
</dbReference>
<organism evidence="7 8">
    <name type="scientific">Candidatus Filomicrobium marinum</name>
    <dbReference type="NCBI Taxonomy" id="1608628"/>
    <lineage>
        <taxon>Bacteria</taxon>
        <taxon>Pseudomonadati</taxon>
        <taxon>Pseudomonadota</taxon>
        <taxon>Alphaproteobacteria</taxon>
        <taxon>Hyphomicrobiales</taxon>
        <taxon>Hyphomicrobiaceae</taxon>
        <taxon>Filomicrobium</taxon>
    </lineage>
</organism>
<dbReference type="InterPro" id="IPR006277">
    <property type="entry name" value="Sarcosine_oxidase_asu"/>
</dbReference>
<dbReference type="InterPro" id="IPR041854">
    <property type="entry name" value="BFD-like_2Fe2S-bd_dom_sf"/>
</dbReference>
<dbReference type="InterPro" id="IPR027266">
    <property type="entry name" value="TrmE/GcvT-like"/>
</dbReference>
<dbReference type="Pfam" id="PF01571">
    <property type="entry name" value="GCV_T"/>
    <property type="match status" value="1"/>
</dbReference>
<dbReference type="Gene3D" id="3.10.20.440">
    <property type="entry name" value="2Fe-2S iron-sulphur cluster binding domain, sarcosine oxidase, alpha subunit, N-terminal domain"/>
    <property type="match status" value="1"/>
</dbReference>
<dbReference type="AlphaFoldDB" id="A0A0D6JCL9"/>
<dbReference type="Gene3D" id="3.30.1360.120">
    <property type="entry name" value="Probable tRNA modification gtpase trme, domain 1"/>
    <property type="match status" value="1"/>
</dbReference>